<dbReference type="EMBL" id="MN738796">
    <property type="protein sequence ID" value="QHT37399.1"/>
    <property type="molecule type" value="Genomic_DNA"/>
</dbReference>
<name>A0A6C0FA10_9ZZZZ</name>
<evidence type="ECO:0000313" key="1">
    <source>
        <dbReference type="EMBL" id="QHT37399.1"/>
    </source>
</evidence>
<organism evidence="1">
    <name type="scientific">viral metagenome</name>
    <dbReference type="NCBI Taxonomy" id="1070528"/>
    <lineage>
        <taxon>unclassified sequences</taxon>
        <taxon>metagenomes</taxon>
        <taxon>organismal metagenomes</taxon>
    </lineage>
</organism>
<reference evidence="1" key="1">
    <citation type="journal article" date="2020" name="Nature">
        <title>Giant virus diversity and host interactions through global metagenomics.</title>
        <authorList>
            <person name="Schulz F."/>
            <person name="Roux S."/>
            <person name="Paez-Espino D."/>
            <person name="Jungbluth S."/>
            <person name="Walsh D.A."/>
            <person name="Denef V.J."/>
            <person name="McMahon K.D."/>
            <person name="Konstantinidis K.T."/>
            <person name="Eloe-Fadrosh E.A."/>
            <person name="Kyrpides N.C."/>
            <person name="Woyke T."/>
        </authorList>
    </citation>
    <scope>NUCLEOTIDE SEQUENCE</scope>
    <source>
        <strain evidence="1">GVMAG-S-ERX555997-44</strain>
    </source>
</reference>
<accession>A0A6C0FA10</accession>
<protein>
    <submittedName>
        <fullName evidence="1">Uncharacterized protein</fullName>
    </submittedName>
</protein>
<proteinExistence type="predicted"/>
<dbReference type="AlphaFoldDB" id="A0A6C0FA10"/>
<sequence length="152" mass="18744">MDLLNKINKIPLEVAMIIKTYIPREIIIITNKKDYENEYMTLRLEWNDALPYKISYKRHYTLESYIQKIIKNNLNYIFEMVIKYKYSHWVNIKKYRYNGYKYGNYIQFLEQLCIILESTKCKEVIKNFEKKNGIVRKKKHKKIRRITNTWTN</sequence>